<proteinExistence type="predicted"/>
<evidence type="ECO:0000313" key="3">
    <source>
        <dbReference type="Proteomes" id="UP000245911"/>
    </source>
</evidence>
<evidence type="ECO:0000256" key="1">
    <source>
        <dbReference type="SAM" id="SignalP"/>
    </source>
</evidence>
<reference evidence="2 3" key="1">
    <citation type="submission" date="2018-04" db="EMBL/GenBank/DDBJ databases">
        <title>Pararhodobacter oceanense sp. nov., isolated from marine intertidal sediment.</title>
        <authorList>
            <person name="Wang X.-L."/>
            <person name="Du Z.-J."/>
        </authorList>
    </citation>
    <scope>NUCLEOTIDE SEQUENCE [LARGE SCALE GENOMIC DNA]</scope>
    <source>
        <strain evidence="2 3">AM505</strain>
    </source>
</reference>
<dbReference type="EMBL" id="QDKM01000003">
    <property type="protein sequence ID" value="PVH29277.1"/>
    <property type="molecule type" value="Genomic_DNA"/>
</dbReference>
<accession>A0A2T8HV01</accession>
<dbReference type="RefSeq" id="WP_116558272.1">
    <property type="nucleotide sequence ID" value="NZ_QDKM01000003.1"/>
</dbReference>
<dbReference type="Proteomes" id="UP000245911">
    <property type="component" value="Unassembled WGS sequence"/>
</dbReference>
<protein>
    <submittedName>
        <fullName evidence="2">Uncharacterized protein</fullName>
    </submittedName>
</protein>
<organism evidence="2 3">
    <name type="scientific">Pararhodobacter oceanensis</name>
    <dbReference type="NCBI Taxonomy" id="2172121"/>
    <lineage>
        <taxon>Bacteria</taxon>
        <taxon>Pseudomonadati</taxon>
        <taxon>Pseudomonadota</taxon>
        <taxon>Alphaproteobacteria</taxon>
        <taxon>Rhodobacterales</taxon>
        <taxon>Paracoccaceae</taxon>
        <taxon>Pararhodobacter</taxon>
    </lineage>
</organism>
<keyword evidence="1" id="KW-0732">Signal</keyword>
<gene>
    <name evidence="2" type="ORF">DDE20_09710</name>
</gene>
<evidence type="ECO:0000313" key="2">
    <source>
        <dbReference type="EMBL" id="PVH29277.1"/>
    </source>
</evidence>
<comment type="caution">
    <text evidence="2">The sequence shown here is derived from an EMBL/GenBank/DDBJ whole genome shotgun (WGS) entry which is preliminary data.</text>
</comment>
<sequence length="91" mass="9921">MRPQSHLLLAAAALALSLTGAAHAYSVFERNDSTPIGGDVEDEYGDVSGTCNNGTAFTIRYQTDHRGRLYFEDLENQGPDEDAVIREACDE</sequence>
<feature type="signal peptide" evidence="1">
    <location>
        <begin position="1"/>
        <end position="24"/>
    </location>
</feature>
<feature type="chain" id="PRO_5015532855" evidence="1">
    <location>
        <begin position="25"/>
        <end position="91"/>
    </location>
</feature>
<keyword evidence="3" id="KW-1185">Reference proteome</keyword>
<dbReference type="AlphaFoldDB" id="A0A2T8HV01"/>
<name>A0A2T8HV01_9RHOB</name>